<accession>A0A392MRD1</accession>
<proteinExistence type="predicted"/>
<feature type="non-terminal residue" evidence="2">
    <location>
        <position position="1"/>
    </location>
</feature>
<comment type="caution">
    <text evidence="2">The sequence shown here is derived from an EMBL/GenBank/DDBJ whole genome shotgun (WGS) entry which is preliminary data.</text>
</comment>
<dbReference type="Proteomes" id="UP000265520">
    <property type="component" value="Unassembled WGS sequence"/>
</dbReference>
<keyword evidence="3" id="KW-1185">Reference proteome</keyword>
<sequence length="151" mass="17240">FANNKTSHRISLKAIALLRICEDRLAEGLIPGGALIPVDANLDATLEVTEHYWFPMLAGLSDLTSDQRPEVRSCALEVLFDLLNERGSKFSTPFWESIFHRVLFPIFDHVRHAGKEGFVSSDDDWFRETSIHSLQLLCNLFNTFYKVRVKS</sequence>
<protein>
    <submittedName>
        <fullName evidence="2">Brefeldin A-inhibited guanine nucleotide-exchange protein 5-like</fullName>
    </submittedName>
</protein>
<dbReference type="EMBL" id="LXQA010016929">
    <property type="protein sequence ID" value="MCH89802.1"/>
    <property type="molecule type" value="Genomic_DNA"/>
</dbReference>
<dbReference type="PANTHER" id="PTHR10663">
    <property type="entry name" value="GUANYL-NUCLEOTIDE EXCHANGE FACTOR"/>
    <property type="match status" value="1"/>
</dbReference>
<dbReference type="GO" id="GO:0005802">
    <property type="term" value="C:trans-Golgi network"/>
    <property type="evidence" value="ECO:0007669"/>
    <property type="project" value="TreeGrafter"/>
</dbReference>
<dbReference type="InterPro" id="IPR016024">
    <property type="entry name" value="ARM-type_fold"/>
</dbReference>
<feature type="domain" description="Mon2 C-terminal" evidence="1">
    <location>
        <begin position="50"/>
        <end position="113"/>
    </location>
</feature>
<organism evidence="2 3">
    <name type="scientific">Trifolium medium</name>
    <dbReference type="NCBI Taxonomy" id="97028"/>
    <lineage>
        <taxon>Eukaryota</taxon>
        <taxon>Viridiplantae</taxon>
        <taxon>Streptophyta</taxon>
        <taxon>Embryophyta</taxon>
        <taxon>Tracheophyta</taxon>
        <taxon>Spermatophyta</taxon>
        <taxon>Magnoliopsida</taxon>
        <taxon>eudicotyledons</taxon>
        <taxon>Gunneridae</taxon>
        <taxon>Pentapetalae</taxon>
        <taxon>rosids</taxon>
        <taxon>fabids</taxon>
        <taxon>Fabales</taxon>
        <taxon>Fabaceae</taxon>
        <taxon>Papilionoideae</taxon>
        <taxon>50 kb inversion clade</taxon>
        <taxon>NPAAA clade</taxon>
        <taxon>Hologalegina</taxon>
        <taxon>IRL clade</taxon>
        <taxon>Trifolieae</taxon>
        <taxon>Trifolium</taxon>
    </lineage>
</organism>
<gene>
    <name evidence="2" type="ORF">A2U01_0010703</name>
</gene>
<reference evidence="2 3" key="1">
    <citation type="journal article" date="2018" name="Front. Plant Sci.">
        <title>Red Clover (Trifolium pratense) and Zigzag Clover (T. medium) - A Picture of Genomic Similarities and Differences.</title>
        <authorList>
            <person name="Dluhosova J."/>
            <person name="Istvanek J."/>
            <person name="Nedelnik J."/>
            <person name="Repkova J."/>
        </authorList>
    </citation>
    <scope>NUCLEOTIDE SEQUENCE [LARGE SCALE GENOMIC DNA]</scope>
    <source>
        <strain evidence="3">cv. 10/8</strain>
        <tissue evidence="2">Leaf</tissue>
    </source>
</reference>
<dbReference type="AlphaFoldDB" id="A0A392MRD1"/>
<dbReference type="InterPro" id="IPR032817">
    <property type="entry name" value="Mon2_C"/>
</dbReference>
<evidence type="ECO:0000313" key="2">
    <source>
        <dbReference type="EMBL" id="MCH89802.1"/>
    </source>
</evidence>
<evidence type="ECO:0000259" key="1">
    <source>
        <dbReference type="Pfam" id="PF16206"/>
    </source>
</evidence>
<dbReference type="SUPFAM" id="SSF48371">
    <property type="entry name" value="ARM repeat"/>
    <property type="match status" value="1"/>
</dbReference>
<evidence type="ECO:0000313" key="3">
    <source>
        <dbReference type="Proteomes" id="UP000265520"/>
    </source>
</evidence>
<dbReference type="Pfam" id="PF16206">
    <property type="entry name" value="Mon2_C"/>
    <property type="match status" value="1"/>
</dbReference>
<name>A0A392MRD1_9FABA</name>
<dbReference type="PANTHER" id="PTHR10663:SF312">
    <property type="entry name" value="BREFELDIN A-INHIBITED GUANINE NUCLEOTIDE-EXCHANGE PROTEIN 5"/>
    <property type="match status" value="1"/>
</dbReference>